<gene>
    <name evidence="1" type="ORF">GCM10009105_34730</name>
</gene>
<dbReference type="PANTHER" id="PTHR30441">
    <property type="entry name" value="DUF748 DOMAIN-CONTAINING PROTEIN"/>
    <property type="match status" value="1"/>
</dbReference>
<organism evidence="1 2">
    <name type="scientific">Dokdonella soli</name>
    <dbReference type="NCBI Taxonomy" id="529810"/>
    <lineage>
        <taxon>Bacteria</taxon>
        <taxon>Pseudomonadati</taxon>
        <taxon>Pseudomonadota</taxon>
        <taxon>Gammaproteobacteria</taxon>
        <taxon>Lysobacterales</taxon>
        <taxon>Rhodanobacteraceae</taxon>
        <taxon>Dokdonella</taxon>
    </lineage>
</organism>
<accession>A0ABN1IWX3</accession>
<comment type="caution">
    <text evidence="1">The sequence shown here is derived from an EMBL/GenBank/DDBJ whole genome shotgun (WGS) entry which is preliminary data.</text>
</comment>
<dbReference type="RefSeq" id="WP_343793529.1">
    <property type="nucleotide sequence ID" value="NZ_BAAAEU010000025.1"/>
</dbReference>
<dbReference type="PANTHER" id="PTHR30441:SF4">
    <property type="entry name" value="PROTEIN ASMA"/>
    <property type="match status" value="1"/>
</dbReference>
<keyword evidence="2" id="KW-1185">Reference proteome</keyword>
<dbReference type="EMBL" id="BAAAEU010000025">
    <property type="protein sequence ID" value="GAA0723067.1"/>
    <property type="molecule type" value="Genomic_DNA"/>
</dbReference>
<sequence length="232" mass="24800">MPESETKRPRRGRRWLFALLALALCCGLGALALRHYLQPDQLTALLIEQTRSALGADLAVTGAAGFGFVPNLHLVLPRPALKAPGTGTAFLAADSLDAVVPWRSLWSGRYEIERIELVKPTLDLDALSAWLAARPQPRAALPDVRFSLHVSDGSVMRGEKPIAQGIRMDFASSGDVAGWLAKFDPKSAAVPLLPPLGGSADVSSVQIGDTRLDGMHVEVRDDGVTAKPSKQP</sequence>
<dbReference type="InterPro" id="IPR052894">
    <property type="entry name" value="AsmA-related"/>
</dbReference>
<dbReference type="Proteomes" id="UP001501523">
    <property type="component" value="Unassembled WGS sequence"/>
</dbReference>
<proteinExistence type="predicted"/>
<evidence type="ECO:0000313" key="1">
    <source>
        <dbReference type="EMBL" id="GAA0723067.1"/>
    </source>
</evidence>
<reference evidence="1 2" key="1">
    <citation type="journal article" date="2019" name="Int. J. Syst. Evol. Microbiol.">
        <title>The Global Catalogue of Microorganisms (GCM) 10K type strain sequencing project: providing services to taxonomists for standard genome sequencing and annotation.</title>
        <authorList>
            <consortium name="The Broad Institute Genomics Platform"/>
            <consortium name="The Broad Institute Genome Sequencing Center for Infectious Disease"/>
            <person name="Wu L."/>
            <person name="Ma J."/>
        </authorList>
    </citation>
    <scope>NUCLEOTIDE SEQUENCE [LARGE SCALE GENOMIC DNA]</scope>
    <source>
        <strain evidence="1 2">JCM 15421</strain>
    </source>
</reference>
<protein>
    <recommendedName>
        <fullName evidence="3">AsmA domain-containing protein</fullName>
    </recommendedName>
</protein>
<name>A0ABN1IWX3_9GAMM</name>
<evidence type="ECO:0000313" key="2">
    <source>
        <dbReference type="Proteomes" id="UP001501523"/>
    </source>
</evidence>
<evidence type="ECO:0008006" key="3">
    <source>
        <dbReference type="Google" id="ProtNLM"/>
    </source>
</evidence>